<comment type="catalytic activity">
    <reaction evidence="14">
        <text>butanoyl-[ACP] + malonyl-[ACP] + H(+) = 3-oxohexanoyl-[ACP] + holo-[ACP] + CO2</text>
        <dbReference type="Rhea" id="RHEA:41820"/>
        <dbReference type="Rhea" id="RHEA-COMP:9623"/>
        <dbReference type="Rhea" id="RHEA-COMP:9628"/>
        <dbReference type="Rhea" id="RHEA-COMP:9629"/>
        <dbReference type="Rhea" id="RHEA-COMP:9685"/>
        <dbReference type="ChEBI" id="CHEBI:15378"/>
        <dbReference type="ChEBI" id="CHEBI:16526"/>
        <dbReference type="ChEBI" id="CHEBI:64479"/>
        <dbReference type="ChEBI" id="CHEBI:78449"/>
        <dbReference type="ChEBI" id="CHEBI:78454"/>
        <dbReference type="ChEBI" id="CHEBI:78456"/>
    </reaction>
    <physiologicalReaction direction="left-to-right" evidence="14">
        <dbReference type="Rhea" id="RHEA:41821"/>
    </physiologicalReaction>
</comment>
<evidence type="ECO:0000256" key="18">
    <source>
        <dbReference type="PIRSR" id="PIRSR000447-1"/>
    </source>
</evidence>
<dbReference type="NCBIfam" id="TIGR03150">
    <property type="entry name" value="fabF"/>
    <property type="match status" value="1"/>
</dbReference>
<gene>
    <name evidence="21" type="ORF">BEMITA_LOCUS2123</name>
</gene>
<dbReference type="InterPro" id="IPR020841">
    <property type="entry name" value="PKS_Beta-ketoAc_synthase_dom"/>
</dbReference>
<dbReference type="InterPro" id="IPR018201">
    <property type="entry name" value="Ketoacyl_synth_AS"/>
</dbReference>
<dbReference type="PROSITE" id="PS00606">
    <property type="entry name" value="KS3_1"/>
    <property type="match status" value="1"/>
</dbReference>
<comment type="catalytic activity">
    <reaction evidence="9">
        <text>hexanoyl-[ACP] + malonyl-[ACP] + H(+) = 3-oxooctanoyl-[ACP] + holo-[ACP] + CO2</text>
        <dbReference type="Rhea" id="RHEA:41836"/>
        <dbReference type="Rhea" id="RHEA-COMP:9623"/>
        <dbReference type="Rhea" id="RHEA-COMP:9632"/>
        <dbReference type="Rhea" id="RHEA-COMP:9633"/>
        <dbReference type="Rhea" id="RHEA-COMP:9685"/>
        <dbReference type="ChEBI" id="CHEBI:15378"/>
        <dbReference type="ChEBI" id="CHEBI:16526"/>
        <dbReference type="ChEBI" id="CHEBI:64479"/>
        <dbReference type="ChEBI" id="CHEBI:78449"/>
        <dbReference type="ChEBI" id="CHEBI:78459"/>
        <dbReference type="ChEBI" id="CHEBI:78460"/>
    </reaction>
    <physiologicalReaction direction="left-to-right" evidence="9">
        <dbReference type="Rhea" id="RHEA:41837"/>
    </physiologicalReaction>
</comment>
<dbReference type="Gene3D" id="3.40.47.10">
    <property type="match status" value="1"/>
</dbReference>
<comment type="similarity">
    <text evidence="2 17 19">Belongs to the thiolase-like superfamily. Beta-ketoacyl-ACP synthases family.</text>
</comment>
<dbReference type="PANTHER" id="PTHR11712:SF336">
    <property type="entry name" value="3-OXOACYL-[ACYL-CARRIER-PROTEIN] SYNTHASE, MITOCHONDRIAL"/>
    <property type="match status" value="1"/>
</dbReference>
<keyword evidence="5" id="KW-0276">Fatty acid metabolism</keyword>
<name>A0A9P0A2I3_BEMTA</name>
<evidence type="ECO:0000256" key="6">
    <source>
        <dbReference type="ARBA" id="ARBA00023098"/>
    </source>
</evidence>
<keyword evidence="22" id="KW-1185">Reference proteome</keyword>
<dbReference type="FunFam" id="3.40.47.10:FF:000024">
    <property type="entry name" value="3-oxoacyl-[acyl-carrier-protein] synthase, mitochondrial"/>
    <property type="match status" value="1"/>
</dbReference>
<evidence type="ECO:0000256" key="16">
    <source>
        <dbReference type="ARBA" id="ARBA00054575"/>
    </source>
</evidence>
<evidence type="ECO:0000313" key="22">
    <source>
        <dbReference type="Proteomes" id="UP001152759"/>
    </source>
</evidence>
<feature type="active site" description="For beta-ketoacyl synthase activity" evidence="18">
    <location>
        <position position="169"/>
    </location>
</feature>
<evidence type="ECO:0000256" key="11">
    <source>
        <dbReference type="ARBA" id="ARBA00047578"/>
    </source>
</evidence>
<keyword evidence="8" id="KW-0012">Acyltransferase</keyword>
<dbReference type="InterPro" id="IPR017568">
    <property type="entry name" value="3-oxoacyl-ACP_synth-2"/>
</dbReference>
<accession>A0A9P0A2I3</accession>
<comment type="catalytic activity">
    <reaction evidence="15">
        <text>octanoyl-[ACP] + malonyl-[ACP] + H(+) = 3-oxodecanoyl-[ACP] + holo-[ACP] + CO2</text>
        <dbReference type="Rhea" id="RHEA:41852"/>
        <dbReference type="Rhea" id="RHEA-COMP:9623"/>
        <dbReference type="Rhea" id="RHEA-COMP:9636"/>
        <dbReference type="Rhea" id="RHEA-COMP:9637"/>
        <dbReference type="Rhea" id="RHEA-COMP:9685"/>
        <dbReference type="ChEBI" id="CHEBI:15378"/>
        <dbReference type="ChEBI" id="CHEBI:16526"/>
        <dbReference type="ChEBI" id="CHEBI:64479"/>
        <dbReference type="ChEBI" id="CHEBI:78449"/>
        <dbReference type="ChEBI" id="CHEBI:78463"/>
        <dbReference type="ChEBI" id="CHEBI:78464"/>
    </reaction>
    <physiologicalReaction direction="left-to-right" evidence="15">
        <dbReference type="Rhea" id="RHEA:41853"/>
    </physiologicalReaction>
</comment>
<evidence type="ECO:0000256" key="10">
    <source>
        <dbReference type="ARBA" id="ARBA00047451"/>
    </source>
</evidence>
<keyword evidence="7 17" id="KW-0275">Fatty acid biosynthesis</keyword>
<protein>
    <recommendedName>
        <fullName evidence="17">3-oxoacyl-[acyl-carrier-protein] synthase</fullName>
    </recommendedName>
</protein>
<evidence type="ECO:0000259" key="20">
    <source>
        <dbReference type="PROSITE" id="PS52004"/>
    </source>
</evidence>
<evidence type="ECO:0000256" key="19">
    <source>
        <dbReference type="RuleBase" id="RU003694"/>
    </source>
</evidence>
<proteinExistence type="inferred from homology"/>
<comment type="catalytic activity">
    <reaction evidence="10">
        <text>tetradecanoyl-[ACP] + malonyl-[ACP] + H(+) = 3-oxohexadecanoyl-[ACP] + holo-[ACP] + CO2</text>
        <dbReference type="Rhea" id="RHEA:41900"/>
        <dbReference type="Rhea" id="RHEA-COMP:9623"/>
        <dbReference type="Rhea" id="RHEA-COMP:9648"/>
        <dbReference type="Rhea" id="RHEA-COMP:9649"/>
        <dbReference type="Rhea" id="RHEA-COMP:9685"/>
        <dbReference type="ChEBI" id="CHEBI:15378"/>
        <dbReference type="ChEBI" id="CHEBI:16526"/>
        <dbReference type="ChEBI" id="CHEBI:64479"/>
        <dbReference type="ChEBI" id="CHEBI:78449"/>
        <dbReference type="ChEBI" id="CHEBI:78477"/>
        <dbReference type="ChEBI" id="CHEBI:78478"/>
    </reaction>
    <physiologicalReaction direction="left-to-right" evidence="10">
        <dbReference type="Rhea" id="RHEA:41901"/>
    </physiologicalReaction>
</comment>
<keyword evidence="3 17" id="KW-0444">Lipid biosynthesis</keyword>
<feature type="domain" description="Ketosynthase family 3 (KS3)" evidence="20">
    <location>
        <begin position="2"/>
        <end position="421"/>
    </location>
</feature>
<evidence type="ECO:0000256" key="17">
    <source>
        <dbReference type="PIRNR" id="PIRNR000447"/>
    </source>
</evidence>
<dbReference type="SMART" id="SM00825">
    <property type="entry name" value="PKS_KS"/>
    <property type="match status" value="1"/>
</dbReference>
<reference evidence="21" key="1">
    <citation type="submission" date="2021-12" db="EMBL/GenBank/DDBJ databases">
        <authorList>
            <person name="King R."/>
        </authorList>
    </citation>
    <scope>NUCLEOTIDE SEQUENCE</scope>
</reference>
<evidence type="ECO:0000256" key="15">
    <source>
        <dbReference type="ARBA" id="ARBA00049533"/>
    </source>
</evidence>
<sequence length="424" mass="44860">MKRRVVVTGIGSVSCLGHNTPEAWNLLISGHSRISRLSNTSYDTIPSKVAAQIPLGSGKGEFNVNDHFHDKQLRAMAPGTVFAVVAAREALKDAQWSPQNQDSKQRTGVAVGMGMVSLNDICATNDALKTRYNRVSPYFVPKILLNMAAGHISMEFGFQGPNHAVSTACATGAHAIGDGFRFIQNAFADVMVCGAAESCITPLSVAGFCRIRALSTAFNDFPEQSSRPFDKKRDGFVIGEGAAIVVLEELSHAISRNAKIYAEVLGYGLSGDAAHLTAPQDDGHGAKLAMRMAVKDAGLNLADVSYINAHATSTPLGDGIELKAIKSVLKNHTDSLIVSSTKGAHGHLLGASGSLEAVFTILACKNGIIPPTINLDEACLEAEGIDLVPNQSKKWEGPHRRIALKNSFGFGGTNACLCLGEIVP</sequence>
<dbReference type="InterPro" id="IPR014031">
    <property type="entry name" value="Ketoacyl_synth_C"/>
</dbReference>
<evidence type="ECO:0000256" key="4">
    <source>
        <dbReference type="ARBA" id="ARBA00022679"/>
    </source>
</evidence>
<evidence type="ECO:0000256" key="13">
    <source>
        <dbReference type="ARBA" id="ARBA00049109"/>
    </source>
</evidence>
<dbReference type="Proteomes" id="UP001152759">
    <property type="component" value="Chromosome 1"/>
</dbReference>
<dbReference type="Pfam" id="PF00109">
    <property type="entry name" value="ketoacyl-synt"/>
    <property type="match status" value="1"/>
</dbReference>
<evidence type="ECO:0000256" key="12">
    <source>
        <dbReference type="ARBA" id="ARBA00048506"/>
    </source>
</evidence>
<dbReference type="FunFam" id="3.40.47.10:FF:000015">
    <property type="entry name" value="3-oxoacyl-[acyl-carrier-protein] synthase, mitochondrial"/>
    <property type="match status" value="1"/>
</dbReference>
<dbReference type="GO" id="GO:0004315">
    <property type="term" value="F:3-oxoacyl-[acyl-carrier-protein] synthase activity"/>
    <property type="evidence" value="ECO:0007669"/>
    <property type="project" value="UniProtKB-EC"/>
</dbReference>
<comment type="catalytic activity">
    <reaction evidence="12">
        <text>a fatty acyl-[ACP] + malonyl-[ACP] + H(+) = a 3-oxoacyl-[ACP] + holo-[ACP] + CO2</text>
        <dbReference type="Rhea" id="RHEA:22836"/>
        <dbReference type="Rhea" id="RHEA-COMP:9623"/>
        <dbReference type="Rhea" id="RHEA-COMP:9685"/>
        <dbReference type="Rhea" id="RHEA-COMP:9916"/>
        <dbReference type="Rhea" id="RHEA-COMP:14125"/>
        <dbReference type="ChEBI" id="CHEBI:15378"/>
        <dbReference type="ChEBI" id="CHEBI:16526"/>
        <dbReference type="ChEBI" id="CHEBI:64479"/>
        <dbReference type="ChEBI" id="CHEBI:78449"/>
        <dbReference type="ChEBI" id="CHEBI:78776"/>
        <dbReference type="ChEBI" id="CHEBI:138651"/>
        <dbReference type="EC" id="2.3.1.41"/>
    </reaction>
    <physiologicalReaction direction="left-to-right" evidence="12">
        <dbReference type="Rhea" id="RHEA:22837"/>
    </physiologicalReaction>
</comment>
<dbReference type="SUPFAM" id="SSF53901">
    <property type="entry name" value="Thiolase-like"/>
    <property type="match status" value="2"/>
</dbReference>
<dbReference type="EMBL" id="OU963862">
    <property type="protein sequence ID" value="CAH0382605.1"/>
    <property type="molecule type" value="Genomic_DNA"/>
</dbReference>
<comment type="catalytic activity">
    <reaction evidence="13">
        <text>decanoyl-[ACP] + malonyl-[ACP] + H(+) = 3-oxododecanoyl-[ACP] + holo-[ACP] + CO2</text>
        <dbReference type="Rhea" id="RHEA:41868"/>
        <dbReference type="Rhea" id="RHEA-COMP:9623"/>
        <dbReference type="Rhea" id="RHEA-COMP:9640"/>
        <dbReference type="Rhea" id="RHEA-COMP:9641"/>
        <dbReference type="Rhea" id="RHEA-COMP:9685"/>
        <dbReference type="ChEBI" id="CHEBI:15378"/>
        <dbReference type="ChEBI" id="CHEBI:16526"/>
        <dbReference type="ChEBI" id="CHEBI:64479"/>
        <dbReference type="ChEBI" id="CHEBI:78449"/>
        <dbReference type="ChEBI" id="CHEBI:78468"/>
        <dbReference type="ChEBI" id="CHEBI:78469"/>
    </reaction>
    <physiologicalReaction direction="left-to-right" evidence="13">
        <dbReference type="Rhea" id="RHEA:41869"/>
    </physiologicalReaction>
</comment>
<dbReference type="NCBIfam" id="NF005589">
    <property type="entry name" value="PRK07314.1"/>
    <property type="match status" value="1"/>
</dbReference>
<organism evidence="21 22">
    <name type="scientific">Bemisia tabaci</name>
    <name type="common">Sweetpotato whitefly</name>
    <name type="synonym">Aleurodes tabaci</name>
    <dbReference type="NCBI Taxonomy" id="7038"/>
    <lineage>
        <taxon>Eukaryota</taxon>
        <taxon>Metazoa</taxon>
        <taxon>Ecdysozoa</taxon>
        <taxon>Arthropoda</taxon>
        <taxon>Hexapoda</taxon>
        <taxon>Insecta</taxon>
        <taxon>Pterygota</taxon>
        <taxon>Neoptera</taxon>
        <taxon>Paraneoptera</taxon>
        <taxon>Hemiptera</taxon>
        <taxon>Sternorrhyncha</taxon>
        <taxon>Aleyrodoidea</taxon>
        <taxon>Aleyrodidae</taxon>
        <taxon>Aleyrodinae</taxon>
        <taxon>Bemisia</taxon>
    </lineage>
</organism>
<dbReference type="InterPro" id="IPR014030">
    <property type="entry name" value="Ketoacyl_synth_N"/>
</dbReference>
<keyword evidence="6" id="KW-0443">Lipid metabolism</keyword>
<evidence type="ECO:0000256" key="14">
    <source>
        <dbReference type="ARBA" id="ARBA00049449"/>
    </source>
</evidence>
<comment type="function">
    <text evidence="16">May play a role in the biosynthesis of lipoic acid as well as longer chain fatty acids required for optimal mitochondrial function.</text>
</comment>
<dbReference type="OrthoDB" id="5334845at2759"/>
<dbReference type="PANTHER" id="PTHR11712">
    <property type="entry name" value="POLYKETIDE SYNTHASE-RELATED"/>
    <property type="match status" value="1"/>
</dbReference>
<dbReference type="Pfam" id="PF02801">
    <property type="entry name" value="Ketoacyl-synt_C"/>
    <property type="match status" value="1"/>
</dbReference>
<comment type="pathway">
    <text evidence="1">Lipid metabolism; fatty acid biosynthesis.</text>
</comment>
<dbReference type="PIRSF" id="PIRSF000447">
    <property type="entry name" value="KAS_II"/>
    <property type="match status" value="1"/>
</dbReference>
<dbReference type="InterPro" id="IPR000794">
    <property type="entry name" value="Beta-ketoacyl_synthase"/>
</dbReference>
<evidence type="ECO:0000313" key="21">
    <source>
        <dbReference type="EMBL" id="CAH0382605.1"/>
    </source>
</evidence>
<dbReference type="CDD" id="cd00834">
    <property type="entry name" value="KAS_I_II"/>
    <property type="match status" value="1"/>
</dbReference>
<dbReference type="KEGG" id="btab:109034954"/>
<evidence type="ECO:0000256" key="3">
    <source>
        <dbReference type="ARBA" id="ARBA00022516"/>
    </source>
</evidence>
<evidence type="ECO:0000256" key="9">
    <source>
        <dbReference type="ARBA" id="ARBA00047394"/>
    </source>
</evidence>
<dbReference type="GO" id="GO:0005739">
    <property type="term" value="C:mitochondrion"/>
    <property type="evidence" value="ECO:0007669"/>
    <property type="project" value="TreeGrafter"/>
</dbReference>
<dbReference type="PROSITE" id="PS52004">
    <property type="entry name" value="KS3_2"/>
    <property type="match status" value="1"/>
</dbReference>
<comment type="catalytic activity">
    <reaction evidence="11">
        <text>dodecanoyl-[ACP] + malonyl-[ACP] + H(+) = 3-oxotetradecanoyl-[ACP] + holo-[ACP] + CO2</text>
        <dbReference type="Rhea" id="RHEA:41884"/>
        <dbReference type="Rhea" id="RHEA-COMP:9623"/>
        <dbReference type="Rhea" id="RHEA-COMP:9644"/>
        <dbReference type="Rhea" id="RHEA-COMP:9645"/>
        <dbReference type="Rhea" id="RHEA-COMP:9685"/>
        <dbReference type="ChEBI" id="CHEBI:15378"/>
        <dbReference type="ChEBI" id="CHEBI:16526"/>
        <dbReference type="ChEBI" id="CHEBI:64479"/>
        <dbReference type="ChEBI" id="CHEBI:65264"/>
        <dbReference type="ChEBI" id="CHEBI:78449"/>
        <dbReference type="ChEBI" id="CHEBI:78473"/>
    </reaction>
    <physiologicalReaction direction="left-to-right" evidence="11">
        <dbReference type="Rhea" id="RHEA:41885"/>
    </physiologicalReaction>
</comment>
<evidence type="ECO:0000256" key="2">
    <source>
        <dbReference type="ARBA" id="ARBA00008467"/>
    </source>
</evidence>
<evidence type="ECO:0000256" key="7">
    <source>
        <dbReference type="ARBA" id="ARBA00023160"/>
    </source>
</evidence>
<evidence type="ECO:0000256" key="1">
    <source>
        <dbReference type="ARBA" id="ARBA00005194"/>
    </source>
</evidence>
<dbReference type="GO" id="GO:0006633">
    <property type="term" value="P:fatty acid biosynthetic process"/>
    <property type="evidence" value="ECO:0007669"/>
    <property type="project" value="UniProtKB-KW"/>
</dbReference>
<keyword evidence="4 17" id="KW-0808">Transferase</keyword>
<dbReference type="InterPro" id="IPR016039">
    <property type="entry name" value="Thiolase-like"/>
</dbReference>
<dbReference type="AlphaFoldDB" id="A0A9P0A2I3"/>
<evidence type="ECO:0000256" key="8">
    <source>
        <dbReference type="ARBA" id="ARBA00023315"/>
    </source>
</evidence>
<evidence type="ECO:0000256" key="5">
    <source>
        <dbReference type="ARBA" id="ARBA00022832"/>
    </source>
</evidence>
<dbReference type="PROSITE" id="PS51257">
    <property type="entry name" value="PROKAR_LIPOPROTEIN"/>
    <property type="match status" value="1"/>
</dbReference>